<dbReference type="RefSeq" id="WP_126793172.1">
    <property type="nucleotide sequence ID" value="NZ_PIPI01000006.1"/>
</dbReference>
<dbReference type="AlphaFoldDB" id="A0A432VRZ4"/>
<name>A0A432VRZ4_9GAMM</name>
<dbReference type="OrthoDB" id="9811176at2"/>
<dbReference type="EMBL" id="PIPI01000006">
    <property type="protein sequence ID" value="RUO19098.1"/>
    <property type="molecule type" value="Genomic_DNA"/>
</dbReference>
<accession>A0A432VRZ4</accession>
<dbReference type="Gene3D" id="3.40.50.300">
    <property type="entry name" value="P-loop containing nucleotide triphosphate hydrolases"/>
    <property type="match status" value="1"/>
</dbReference>
<evidence type="ECO:0000313" key="2">
    <source>
        <dbReference type="Proteomes" id="UP000288212"/>
    </source>
</evidence>
<proteinExistence type="predicted"/>
<organism evidence="1 2">
    <name type="scientific">Aliidiomarina haloalkalitolerans</name>
    <dbReference type="NCBI Taxonomy" id="859059"/>
    <lineage>
        <taxon>Bacteria</taxon>
        <taxon>Pseudomonadati</taxon>
        <taxon>Pseudomonadota</taxon>
        <taxon>Gammaproteobacteria</taxon>
        <taxon>Alteromonadales</taxon>
        <taxon>Idiomarinaceae</taxon>
        <taxon>Aliidiomarina</taxon>
    </lineage>
</organism>
<sequence length="223" mass="24740">MSAPLQQLLEKGSLWRGHKGAANANARESLAYVSTGQVELDQALGGGWLPQRLHEIQLQQFFVGELALVAPAMVQATQQQRSIFWLAPPAQPYAPALAQLAEASVMAQAQHIVLRPQRVTDTLWSAETILHSGQAGVLMVWLEEPSAIAIRRLHLAAAASQAYVFVFSPWQPEEARSYATRLRIHLSQDSVSGYGQVQWQLLKRMGGWPLRLARQPLPKWPSK</sequence>
<dbReference type="Proteomes" id="UP000288212">
    <property type="component" value="Unassembled WGS sequence"/>
</dbReference>
<reference evidence="1 2" key="1">
    <citation type="journal article" date="2011" name="Front. Microbiol.">
        <title>Genomic signatures of strain selection and enhancement in Bacillus atrophaeus var. globigii, a historical biowarfare simulant.</title>
        <authorList>
            <person name="Gibbons H.S."/>
            <person name="Broomall S.M."/>
            <person name="McNew L.A."/>
            <person name="Daligault H."/>
            <person name="Chapman C."/>
            <person name="Bruce D."/>
            <person name="Karavis M."/>
            <person name="Krepps M."/>
            <person name="McGregor P.A."/>
            <person name="Hong C."/>
            <person name="Park K.H."/>
            <person name="Akmal A."/>
            <person name="Feldman A."/>
            <person name="Lin J.S."/>
            <person name="Chang W.E."/>
            <person name="Higgs B.W."/>
            <person name="Demirev P."/>
            <person name="Lindquist J."/>
            <person name="Liem A."/>
            <person name="Fochler E."/>
            <person name="Read T.D."/>
            <person name="Tapia R."/>
            <person name="Johnson S."/>
            <person name="Bishop-Lilly K.A."/>
            <person name="Detter C."/>
            <person name="Han C."/>
            <person name="Sozhamannan S."/>
            <person name="Rosenzweig C.N."/>
            <person name="Skowronski E.W."/>
        </authorList>
    </citation>
    <scope>NUCLEOTIDE SEQUENCE [LARGE SCALE GENOMIC DNA]</scope>
    <source>
        <strain evidence="1 2">AK5</strain>
    </source>
</reference>
<keyword evidence="2" id="KW-1185">Reference proteome</keyword>
<evidence type="ECO:0008006" key="3">
    <source>
        <dbReference type="Google" id="ProtNLM"/>
    </source>
</evidence>
<dbReference type="SUPFAM" id="SSF52540">
    <property type="entry name" value="P-loop containing nucleoside triphosphate hydrolases"/>
    <property type="match status" value="1"/>
</dbReference>
<evidence type="ECO:0000313" key="1">
    <source>
        <dbReference type="EMBL" id="RUO19098.1"/>
    </source>
</evidence>
<gene>
    <name evidence="1" type="ORF">CWE06_08645</name>
</gene>
<dbReference type="InterPro" id="IPR027417">
    <property type="entry name" value="P-loop_NTPase"/>
</dbReference>
<comment type="caution">
    <text evidence="1">The sequence shown here is derived from an EMBL/GenBank/DDBJ whole genome shotgun (WGS) entry which is preliminary data.</text>
</comment>
<protein>
    <recommendedName>
        <fullName evidence="3">Translesion DNA synthesis-associated protein ImuA</fullName>
    </recommendedName>
</protein>